<keyword evidence="1" id="KW-0472">Membrane</keyword>
<evidence type="ECO:0000313" key="3">
    <source>
        <dbReference type="EMBL" id="QDU09208.1"/>
    </source>
</evidence>
<accession>A0A517WVF4</accession>
<dbReference type="InterPro" id="IPR045584">
    <property type="entry name" value="Pilin-like"/>
</dbReference>
<dbReference type="EMBL" id="CP037422">
    <property type="protein sequence ID" value="QDU09208.1"/>
    <property type="molecule type" value="Genomic_DNA"/>
</dbReference>
<dbReference type="RefSeq" id="WP_145175050.1">
    <property type="nucleotide sequence ID" value="NZ_CP037422.1"/>
</dbReference>
<sequence length="323" mass="34593">MKRCTGTSKRGFTLIELLVVIAIIAILIALLLPAVQQAREAARRSTCKNNLKQIGLAIHNYAETHRVFPLGYVRNASATEDFSWAWSTFLLPFMDQASLYNAISPNGQAQLPLATDTLGGVVNALQTSIPVYRCPSSVAPAINTERTDNVPAGYGTTNYPGVSGHTSSIAPNTTYTNKGTFYQRSALRFRDFTDGASNTMLVGERAFRNSAPATQQPAAAIWAGGRYNRIGPSGIISPLSDLKEDATGDVSDSTRINQQNAAAHRGFGSQHVGGCHFLLGDGTVRFISENIDASDFDTAVGAISLGTYQRLAIVNDGQTLGEF</sequence>
<evidence type="ECO:0000256" key="1">
    <source>
        <dbReference type="SAM" id="Phobius"/>
    </source>
</evidence>
<dbReference type="NCBIfam" id="TIGR02532">
    <property type="entry name" value="IV_pilin_GFxxxE"/>
    <property type="match status" value="1"/>
</dbReference>
<dbReference type="NCBIfam" id="TIGR04294">
    <property type="entry name" value="pre_pil_HX9DG"/>
    <property type="match status" value="1"/>
</dbReference>
<keyword evidence="4" id="KW-1185">Reference proteome</keyword>
<dbReference type="OrthoDB" id="255848at2"/>
<evidence type="ECO:0000313" key="4">
    <source>
        <dbReference type="Proteomes" id="UP000318384"/>
    </source>
</evidence>
<evidence type="ECO:0000259" key="2">
    <source>
        <dbReference type="Pfam" id="PF07596"/>
    </source>
</evidence>
<protein>
    <submittedName>
        <fullName evidence="3">Putative major pilin subunit</fullName>
    </submittedName>
</protein>
<dbReference type="PROSITE" id="PS00409">
    <property type="entry name" value="PROKAR_NTER_METHYL"/>
    <property type="match status" value="1"/>
</dbReference>
<dbReference type="Gene3D" id="3.30.700.10">
    <property type="entry name" value="Glycoprotein, Type 4 Pilin"/>
    <property type="match status" value="1"/>
</dbReference>
<dbReference type="AlphaFoldDB" id="A0A517WVF4"/>
<gene>
    <name evidence="3" type="ORF">V202x_25800</name>
</gene>
<organism evidence="3 4">
    <name type="scientific">Gimesia aquarii</name>
    <dbReference type="NCBI Taxonomy" id="2527964"/>
    <lineage>
        <taxon>Bacteria</taxon>
        <taxon>Pseudomonadati</taxon>
        <taxon>Planctomycetota</taxon>
        <taxon>Planctomycetia</taxon>
        <taxon>Planctomycetales</taxon>
        <taxon>Planctomycetaceae</taxon>
        <taxon>Gimesia</taxon>
    </lineage>
</organism>
<dbReference type="Pfam" id="PF07596">
    <property type="entry name" value="SBP_bac_10"/>
    <property type="match status" value="1"/>
</dbReference>
<keyword evidence="1" id="KW-1133">Transmembrane helix</keyword>
<name>A0A517WVF4_9PLAN</name>
<feature type="domain" description="DUF1559" evidence="2">
    <location>
        <begin position="36"/>
        <end position="293"/>
    </location>
</feature>
<proteinExistence type="predicted"/>
<feature type="transmembrane region" description="Helical" evidence="1">
    <location>
        <begin position="12"/>
        <end position="35"/>
    </location>
</feature>
<dbReference type="PANTHER" id="PTHR30093">
    <property type="entry name" value="GENERAL SECRETION PATHWAY PROTEIN G"/>
    <property type="match status" value="1"/>
</dbReference>
<dbReference type="InterPro" id="IPR011453">
    <property type="entry name" value="DUF1559"/>
</dbReference>
<dbReference type="SUPFAM" id="SSF54523">
    <property type="entry name" value="Pili subunits"/>
    <property type="match status" value="1"/>
</dbReference>
<dbReference type="Proteomes" id="UP000318384">
    <property type="component" value="Chromosome"/>
</dbReference>
<reference evidence="3 4" key="1">
    <citation type="submission" date="2019-03" db="EMBL/GenBank/DDBJ databases">
        <title>Deep-cultivation of Planctomycetes and their phenomic and genomic characterization uncovers novel biology.</title>
        <authorList>
            <person name="Wiegand S."/>
            <person name="Jogler M."/>
            <person name="Boedeker C."/>
            <person name="Pinto D."/>
            <person name="Vollmers J."/>
            <person name="Rivas-Marin E."/>
            <person name="Kohn T."/>
            <person name="Peeters S.H."/>
            <person name="Heuer A."/>
            <person name="Rast P."/>
            <person name="Oberbeckmann S."/>
            <person name="Bunk B."/>
            <person name="Jeske O."/>
            <person name="Meyerdierks A."/>
            <person name="Storesund J.E."/>
            <person name="Kallscheuer N."/>
            <person name="Luecker S."/>
            <person name="Lage O.M."/>
            <person name="Pohl T."/>
            <person name="Merkel B.J."/>
            <person name="Hornburger P."/>
            <person name="Mueller R.-W."/>
            <person name="Bruemmer F."/>
            <person name="Labrenz M."/>
            <person name="Spormann A.M."/>
            <person name="Op den Camp H."/>
            <person name="Overmann J."/>
            <person name="Amann R."/>
            <person name="Jetten M.S.M."/>
            <person name="Mascher T."/>
            <person name="Medema M.H."/>
            <person name="Devos D.P."/>
            <person name="Kaster A.-K."/>
            <person name="Ovreas L."/>
            <person name="Rohde M."/>
            <person name="Galperin M.Y."/>
            <person name="Jogler C."/>
        </authorList>
    </citation>
    <scope>NUCLEOTIDE SEQUENCE [LARGE SCALE GENOMIC DNA]</scope>
    <source>
        <strain evidence="3 4">V202</strain>
    </source>
</reference>
<dbReference type="Pfam" id="PF07963">
    <property type="entry name" value="N_methyl"/>
    <property type="match status" value="1"/>
</dbReference>
<dbReference type="InterPro" id="IPR027558">
    <property type="entry name" value="Pre_pil_HX9DG_C"/>
</dbReference>
<keyword evidence="1" id="KW-0812">Transmembrane</keyword>
<dbReference type="PANTHER" id="PTHR30093:SF2">
    <property type="entry name" value="TYPE II SECRETION SYSTEM PROTEIN H"/>
    <property type="match status" value="1"/>
</dbReference>
<dbReference type="InterPro" id="IPR012902">
    <property type="entry name" value="N_methyl_site"/>
</dbReference>